<comment type="caution">
    <text evidence="2">The sequence shown here is derived from an EMBL/GenBank/DDBJ whole genome shotgun (WGS) entry which is preliminary data.</text>
</comment>
<keyword evidence="2" id="KW-0378">Hydrolase</keyword>
<protein>
    <submittedName>
        <fullName evidence="2">Epoxide hydrolase</fullName>
    </submittedName>
</protein>
<name>A0ABQ3JPJ9_9DEIO</name>
<dbReference type="GO" id="GO:0016787">
    <property type="term" value="F:hydrolase activity"/>
    <property type="evidence" value="ECO:0007669"/>
    <property type="project" value="UniProtKB-KW"/>
</dbReference>
<dbReference type="EMBL" id="BNAJ01000003">
    <property type="protein sequence ID" value="GHF41588.1"/>
    <property type="molecule type" value="Genomic_DNA"/>
</dbReference>
<reference evidence="3" key="1">
    <citation type="journal article" date="2019" name="Int. J. Syst. Evol. Microbiol.">
        <title>The Global Catalogue of Microorganisms (GCM) 10K type strain sequencing project: providing services to taxonomists for standard genome sequencing and annotation.</title>
        <authorList>
            <consortium name="The Broad Institute Genomics Platform"/>
            <consortium name="The Broad Institute Genome Sequencing Center for Infectious Disease"/>
            <person name="Wu L."/>
            <person name="Ma J."/>
        </authorList>
    </citation>
    <scope>NUCLEOTIDE SEQUENCE [LARGE SCALE GENOMIC DNA]</scope>
    <source>
        <strain evidence="3">CGMCC 1.18437</strain>
    </source>
</reference>
<evidence type="ECO:0000259" key="1">
    <source>
        <dbReference type="Pfam" id="PF12680"/>
    </source>
</evidence>
<keyword evidence="3" id="KW-1185">Reference proteome</keyword>
<proteinExistence type="predicted"/>
<dbReference type="InterPro" id="IPR037401">
    <property type="entry name" value="SnoaL-like"/>
</dbReference>
<feature type="domain" description="SnoaL-like" evidence="1">
    <location>
        <begin position="16"/>
        <end position="113"/>
    </location>
</feature>
<dbReference type="SUPFAM" id="SSF54427">
    <property type="entry name" value="NTF2-like"/>
    <property type="match status" value="1"/>
</dbReference>
<dbReference type="InterPro" id="IPR032710">
    <property type="entry name" value="NTF2-like_dom_sf"/>
</dbReference>
<evidence type="ECO:0000313" key="3">
    <source>
        <dbReference type="Proteomes" id="UP000619376"/>
    </source>
</evidence>
<accession>A0ABQ3JPJ9</accession>
<organism evidence="2 3">
    <name type="scientific">Deinococcus metalli</name>
    <dbReference type="NCBI Taxonomy" id="1141878"/>
    <lineage>
        <taxon>Bacteria</taxon>
        <taxon>Thermotogati</taxon>
        <taxon>Deinococcota</taxon>
        <taxon>Deinococci</taxon>
        <taxon>Deinococcales</taxon>
        <taxon>Deinococcaceae</taxon>
        <taxon>Deinococcus</taxon>
    </lineage>
</organism>
<dbReference type="Gene3D" id="3.10.450.50">
    <property type="match status" value="1"/>
</dbReference>
<dbReference type="Pfam" id="PF12680">
    <property type="entry name" value="SnoaL_2"/>
    <property type="match status" value="1"/>
</dbReference>
<gene>
    <name evidence="2" type="ORF">GCM10017781_17870</name>
</gene>
<dbReference type="Proteomes" id="UP000619376">
    <property type="component" value="Unassembled WGS sequence"/>
</dbReference>
<evidence type="ECO:0000313" key="2">
    <source>
        <dbReference type="EMBL" id="GHF41588.1"/>
    </source>
</evidence>
<sequence length="130" mass="14191">MVQWGMTITDDFMAALNTAESSGDVSGLLALHADNVTLQNLTDKEWSGTDGAREFWEAYLGNFEDIRSEFTESHEAAGMGVMEWVGTGHLKGGREISYRGVSIIEITDGKVVAFRSYYDSAAFVGPVEAQ</sequence>